<organism evidence="1">
    <name type="scientific">marine sediment metagenome</name>
    <dbReference type="NCBI Taxonomy" id="412755"/>
    <lineage>
        <taxon>unclassified sequences</taxon>
        <taxon>metagenomes</taxon>
        <taxon>ecological metagenomes</taxon>
    </lineage>
</organism>
<dbReference type="AlphaFoldDB" id="A0A0F9SEV8"/>
<proteinExistence type="predicted"/>
<reference evidence="1" key="1">
    <citation type="journal article" date="2015" name="Nature">
        <title>Complex archaea that bridge the gap between prokaryotes and eukaryotes.</title>
        <authorList>
            <person name="Spang A."/>
            <person name="Saw J.H."/>
            <person name="Jorgensen S.L."/>
            <person name="Zaremba-Niedzwiedzka K."/>
            <person name="Martijn J."/>
            <person name="Lind A.E."/>
            <person name="van Eijk R."/>
            <person name="Schleper C."/>
            <person name="Guy L."/>
            <person name="Ettema T.J."/>
        </authorList>
    </citation>
    <scope>NUCLEOTIDE SEQUENCE</scope>
</reference>
<gene>
    <name evidence="1" type="ORF">LCGC14_0782650</name>
</gene>
<comment type="caution">
    <text evidence="1">The sequence shown here is derived from an EMBL/GenBank/DDBJ whole genome shotgun (WGS) entry which is preliminary data.</text>
</comment>
<sequence>MPEHRAITLVAPTRGMYRGQGYVNRLFDTSALLLNVRAHDTIEDRARMGSRPGLRKAFALRLGRNNGTENGASSGTTFNSTESVFGPGSVGKVITMDESPYRTYTIDAFVLTTQVTLTSAFNAADVNGSFKVNVSIIINMLTAVRTLNTSGFSVFGDELDSNANWDAASWTAQTATFTGGQAIGPATLGVIWGNVLKSGSVLDIEQSATRTVSVYIPSGTVEQTYHLYANMHNSTPVNTGTGSEDSVEARLVRPFTVNQLQISLRVDDVEVATVTPPHSSTFGPGWFSLTVGVDSLYARWEEADGSFVLDVSKTQTLTPTGDNVGFALALGTSGGSAAAIDSFRLEYTLDSGGFPPEFVVAAANADLYRETPQGALNKLTGSSVNLTSDVRIYSAPSLQKLIIADYEVRHQRKVAHANASVAETSGTDVVLQDTDVSTGDGWDSKNIDIANDVVEILSITSSDSAPVVAAAYPITAVHNTNGVTFTVGTSGTYTSTAVAYRILRYPKVYDSEDDTLVLHSTGTVELDSNGPVSVAPAGCKSVTTWQNRIVWCNNEIAPHGWWMSAAGYPFIYDYGDTGAVNADGGTTGTLIASMGVAAAVNGTQSEFAGLLGEPLVTAIPITDDLLVLACKTSFYVLRGNPRDGGRMNNITRDVGIVSIDAWAQTSEGRLVALTQDGLYEIGPTQAVPLSRDLIPQELIGLRSDRYEVSLSYNVASRVVHIAVSDKATPSNSIHYGYDVRTGGFFPDSYSQDHDLMSATTYQPGAVGIPLAIWGGRDGYVRRHDSTIEDDDGTNFDTRMRYGPLLLGGSAYRSGVLHELAVSLDVLSNDVTLEIRMGDSAQEAYNASARYTTTLSAGHNRNRYPRLSGGVAYLDVVGTAGSRWAMESIAVTVEARGKLRSVS</sequence>
<dbReference type="EMBL" id="LAZR01002031">
    <property type="protein sequence ID" value="KKN35531.1"/>
    <property type="molecule type" value="Genomic_DNA"/>
</dbReference>
<accession>A0A0F9SEV8</accession>
<protein>
    <submittedName>
        <fullName evidence="1">Uncharacterized protein</fullName>
    </submittedName>
</protein>
<name>A0A0F9SEV8_9ZZZZ</name>
<evidence type="ECO:0000313" key="1">
    <source>
        <dbReference type="EMBL" id="KKN35531.1"/>
    </source>
</evidence>